<organism evidence="2 3">
    <name type="scientific">Imshaugia aleurites</name>
    <dbReference type="NCBI Taxonomy" id="172621"/>
    <lineage>
        <taxon>Eukaryota</taxon>
        <taxon>Fungi</taxon>
        <taxon>Dikarya</taxon>
        <taxon>Ascomycota</taxon>
        <taxon>Pezizomycotina</taxon>
        <taxon>Lecanoromycetes</taxon>
        <taxon>OSLEUM clade</taxon>
        <taxon>Lecanoromycetidae</taxon>
        <taxon>Lecanorales</taxon>
        <taxon>Lecanorineae</taxon>
        <taxon>Parmeliaceae</taxon>
        <taxon>Imshaugia</taxon>
    </lineage>
</organism>
<proteinExistence type="predicted"/>
<evidence type="ECO:0000313" key="3">
    <source>
        <dbReference type="Proteomes" id="UP000664534"/>
    </source>
</evidence>
<dbReference type="Proteomes" id="UP000664534">
    <property type="component" value="Unassembled WGS sequence"/>
</dbReference>
<accession>A0A8H3F048</accession>
<comment type="caution">
    <text evidence="2">The sequence shown here is derived from an EMBL/GenBank/DDBJ whole genome shotgun (WGS) entry which is preliminary data.</text>
</comment>
<protein>
    <submittedName>
        <fullName evidence="2">Uncharacterized protein</fullName>
    </submittedName>
</protein>
<evidence type="ECO:0000313" key="2">
    <source>
        <dbReference type="EMBL" id="CAF9915078.1"/>
    </source>
</evidence>
<dbReference type="AlphaFoldDB" id="A0A8H3F048"/>
<dbReference type="OrthoDB" id="5446993at2759"/>
<dbReference type="EMBL" id="CAJPDT010000014">
    <property type="protein sequence ID" value="CAF9915078.1"/>
    <property type="molecule type" value="Genomic_DNA"/>
</dbReference>
<sequence length="289" mass="32396">MAPFMDQEMNQLMTQYYSLERDPKFLYQGSQDDIVKELQAWVVRREKVSDEQIDLRGKILEATLAMKTFTTGAQHDAALAEGVRCLTLAEAADNEELEDTARAAYLLHTLKHRGVLWPKLWWRPDCDGGVCSFLGTIDRDFDPDATLAVLEDQHREEHYLAKKAEIEDRIDAKTNNLIDDGEIPPHGNGAGAALAENTEEGSVPEKKNVVANAAIPTSDNHPAKWAKILKAVSSGRYPDIMLDGPELVAFASNRADSEIVLKDFLADVFGDLDHEWVRRKWITRGPGRQ</sequence>
<reference evidence="2" key="1">
    <citation type="submission" date="2021-03" db="EMBL/GenBank/DDBJ databases">
        <authorList>
            <person name="Tagirdzhanova G."/>
        </authorList>
    </citation>
    <scope>NUCLEOTIDE SEQUENCE</scope>
</reference>
<gene>
    <name evidence="2" type="ORF">IMSHALPRED_002334</name>
</gene>
<name>A0A8H3F048_9LECA</name>
<feature type="region of interest" description="Disordered" evidence="1">
    <location>
        <begin position="180"/>
        <end position="203"/>
    </location>
</feature>
<keyword evidence="3" id="KW-1185">Reference proteome</keyword>
<evidence type="ECO:0000256" key="1">
    <source>
        <dbReference type="SAM" id="MobiDB-lite"/>
    </source>
</evidence>